<evidence type="ECO:0000313" key="2">
    <source>
        <dbReference type="EnsemblPlants" id="AES88435"/>
    </source>
</evidence>
<dbReference type="EnsemblPlants" id="AES88435">
    <property type="protein sequence ID" value="AES88435"/>
    <property type="gene ID" value="MTR_4g055090"/>
</dbReference>
<name>G7JKX5_MEDTR</name>
<sequence>MHNNVRPKQLHDIVTFIVHNELGSQRPNEPIMVTIWLPLSFKGIQENQCQGGIAIENHMIFATTGPSHVKTCTFYSFKFPTYNFCHD</sequence>
<dbReference type="EMBL" id="CM001220">
    <property type="protein sequence ID" value="AES88435.1"/>
    <property type="molecule type" value="Genomic_DNA"/>
</dbReference>
<reference evidence="1 3" key="1">
    <citation type="journal article" date="2011" name="Nature">
        <title>The Medicago genome provides insight into the evolution of rhizobial symbioses.</title>
        <authorList>
            <person name="Young N.D."/>
            <person name="Debelle F."/>
            <person name="Oldroyd G.E."/>
            <person name="Geurts R."/>
            <person name="Cannon S.B."/>
            <person name="Udvardi M.K."/>
            <person name="Benedito V.A."/>
            <person name="Mayer K.F."/>
            <person name="Gouzy J."/>
            <person name="Schoof H."/>
            <person name="Van de Peer Y."/>
            <person name="Proost S."/>
            <person name="Cook D.R."/>
            <person name="Meyers B.C."/>
            <person name="Spannagl M."/>
            <person name="Cheung F."/>
            <person name="De Mita S."/>
            <person name="Krishnakumar V."/>
            <person name="Gundlach H."/>
            <person name="Zhou S."/>
            <person name="Mudge J."/>
            <person name="Bharti A.K."/>
            <person name="Murray J.D."/>
            <person name="Naoumkina M.A."/>
            <person name="Rosen B."/>
            <person name="Silverstein K.A."/>
            <person name="Tang H."/>
            <person name="Rombauts S."/>
            <person name="Zhao P.X."/>
            <person name="Zhou P."/>
            <person name="Barbe V."/>
            <person name="Bardou P."/>
            <person name="Bechner M."/>
            <person name="Bellec A."/>
            <person name="Berger A."/>
            <person name="Berges H."/>
            <person name="Bidwell S."/>
            <person name="Bisseling T."/>
            <person name="Choisne N."/>
            <person name="Couloux A."/>
            <person name="Denny R."/>
            <person name="Deshpande S."/>
            <person name="Dai X."/>
            <person name="Doyle J.J."/>
            <person name="Dudez A.M."/>
            <person name="Farmer A.D."/>
            <person name="Fouteau S."/>
            <person name="Franken C."/>
            <person name="Gibelin C."/>
            <person name="Gish J."/>
            <person name="Goldstein S."/>
            <person name="Gonzalez A.J."/>
            <person name="Green P.J."/>
            <person name="Hallab A."/>
            <person name="Hartog M."/>
            <person name="Hua A."/>
            <person name="Humphray S.J."/>
            <person name="Jeong D.H."/>
            <person name="Jing Y."/>
            <person name="Jocker A."/>
            <person name="Kenton S.M."/>
            <person name="Kim D.J."/>
            <person name="Klee K."/>
            <person name="Lai H."/>
            <person name="Lang C."/>
            <person name="Lin S."/>
            <person name="Macmil S.L."/>
            <person name="Magdelenat G."/>
            <person name="Matthews L."/>
            <person name="McCorrison J."/>
            <person name="Monaghan E.L."/>
            <person name="Mun J.H."/>
            <person name="Najar F.Z."/>
            <person name="Nicholson C."/>
            <person name="Noirot C."/>
            <person name="O'Bleness M."/>
            <person name="Paule C.R."/>
            <person name="Poulain J."/>
            <person name="Prion F."/>
            <person name="Qin B."/>
            <person name="Qu C."/>
            <person name="Retzel E.F."/>
            <person name="Riddle C."/>
            <person name="Sallet E."/>
            <person name="Samain S."/>
            <person name="Samson N."/>
            <person name="Sanders I."/>
            <person name="Saurat O."/>
            <person name="Scarpelli C."/>
            <person name="Schiex T."/>
            <person name="Segurens B."/>
            <person name="Severin A.J."/>
            <person name="Sherrier D.J."/>
            <person name="Shi R."/>
            <person name="Sims S."/>
            <person name="Singer S.R."/>
            <person name="Sinharoy S."/>
            <person name="Sterck L."/>
            <person name="Viollet A."/>
            <person name="Wang B.B."/>
            <person name="Wang K."/>
            <person name="Wang M."/>
            <person name="Wang X."/>
            <person name="Warfsmann J."/>
            <person name="Weissenbach J."/>
            <person name="White D.D."/>
            <person name="White J.D."/>
            <person name="Wiley G.B."/>
            <person name="Wincker P."/>
            <person name="Xing Y."/>
            <person name="Yang L."/>
            <person name="Yao Z."/>
            <person name="Ying F."/>
            <person name="Zhai J."/>
            <person name="Zhou L."/>
            <person name="Zuber A."/>
            <person name="Denarie J."/>
            <person name="Dixon R.A."/>
            <person name="May G.D."/>
            <person name="Schwartz D.C."/>
            <person name="Rogers J."/>
            <person name="Quetier F."/>
            <person name="Town C.D."/>
            <person name="Roe B.A."/>
        </authorList>
    </citation>
    <scope>NUCLEOTIDE SEQUENCE [LARGE SCALE GENOMIC DNA]</scope>
    <source>
        <strain evidence="1">A17</strain>
        <strain evidence="2 3">cv. Jemalong A17</strain>
    </source>
</reference>
<reference evidence="2" key="3">
    <citation type="submission" date="2015-04" db="UniProtKB">
        <authorList>
            <consortium name="EnsemblPlants"/>
        </authorList>
    </citation>
    <scope>IDENTIFICATION</scope>
    <source>
        <strain evidence="2">cv. Jemalong A17</strain>
    </source>
</reference>
<dbReference type="AlphaFoldDB" id="G7JKX5"/>
<dbReference type="Proteomes" id="UP000002051">
    <property type="component" value="Chromosome 4"/>
</dbReference>
<protein>
    <submittedName>
        <fullName evidence="1 2">Uncharacterized protein</fullName>
    </submittedName>
</protein>
<dbReference type="HOGENOM" id="CLU_2486784_0_0_1"/>
<reference evidence="1 3" key="2">
    <citation type="journal article" date="2014" name="BMC Genomics">
        <title>An improved genome release (version Mt4.0) for the model legume Medicago truncatula.</title>
        <authorList>
            <person name="Tang H."/>
            <person name="Krishnakumar V."/>
            <person name="Bidwell S."/>
            <person name="Rosen B."/>
            <person name="Chan A."/>
            <person name="Zhou S."/>
            <person name="Gentzbittel L."/>
            <person name="Childs K.L."/>
            <person name="Yandell M."/>
            <person name="Gundlach H."/>
            <person name="Mayer K.F."/>
            <person name="Schwartz D.C."/>
            <person name="Town C.D."/>
        </authorList>
    </citation>
    <scope>GENOME REANNOTATION</scope>
    <source>
        <strain evidence="2 3">cv. Jemalong A17</strain>
    </source>
</reference>
<accession>G7JKX5</accession>
<evidence type="ECO:0000313" key="1">
    <source>
        <dbReference type="EMBL" id="AES88435.1"/>
    </source>
</evidence>
<organism evidence="1 3">
    <name type="scientific">Medicago truncatula</name>
    <name type="common">Barrel medic</name>
    <name type="synonym">Medicago tribuloides</name>
    <dbReference type="NCBI Taxonomy" id="3880"/>
    <lineage>
        <taxon>Eukaryota</taxon>
        <taxon>Viridiplantae</taxon>
        <taxon>Streptophyta</taxon>
        <taxon>Embryophyta</taxon>
        <taxon>Tracheophyta</taxon>
        <taxon>Spermatophyta</taxon>
        <taxon>Magnoliopsida</taxon>
        <taxon>eudicotyledons</taxon>
        <taxon>Gunneridae</taxon>
        <taxon>Pentapetalae</taxon>
        <taxon>rosids</taxon>
        <taxon>fabids</taxon>
        <taxon>Fabales</taxon>
        <taxon>Fabaceae</taxon>
        <taxon>Papilionoideae</taxon>
        <taxon>50 kb inversion clade</taxon>
        <taxon>NPAAA clade</taxon>
        <taxon>Hologalegina</taxon>
        <taxon>IRL clade</taxon>
        <taxon>Trifolieae</taxon>
        <taxon>Medicago</taxon>
    </lineage>
</organism>
<gene>
    <name evidence="1" type="ordered locus">MTR_4g055090</name>
</gene>
<evidence type="ECO:0000313" key="3">
    <source>
        <dbReference type="Proteomes" id="UP000002051"/>
    </source>
</evidence>
<proteinExistence type="predicted"/>
<keyword evidence="3" id="KW-1185">Reference proteome</keyword>
<dbReference type="PaxDb" id="3880-AES88435"/>